<keyword evidence="1" id="KW-0472">Membrane</keyword>
<dbReference type="GeneID" id="64349132"/>
<keyword evidence="1" id="KW-1133">Transmembrane helix</keyword>
<sequence length="82" mass="8606">MLHRITLGIFTLTLGVSLLGGILLVLAQSVALMVGQGPWLVFLNDTAKIPVVIAASVCAVAGFLLSYRTHSPVPTTPEAAHR</sequence>
<accession>A0A4R5Y4E9</accession>
<evidence type="ECO:0000256" key="1">
    <source>
        <dbReference type="SAM" id="Phobius"/>
    </source>
</evidence>
<evidence type="ECO:0000313" key="2">
    <source>
        <dbReference type="EMBL" id="TDL38145.1"/>
    </source>
</evidence>
<feature type="transmembrane region" description="Helical" evidence="1">
    <location>
        <begin position="47"/>
        <end position="67"/>
    </location>
</feature>
<dbReference type="Proteomes" id="UP000295163">
    <property type="component" value="Unassembled WGS sequence"/>
</dbReference>
<organism evidence="2 3">
    <name type="scientific">Kocuria rosea</name>
    <name type="common">Deinococcus erythromyxa</name>
    <name type="synonym">Micrococcus rubens</name>
    <dbReference type="NCBI Taxonomy" id="1275"/>
    <lineage>
        <taxon>Bacteria</taxon>
        <taxon>Bacillati</taxon>
        <taxon>Actinomycetota</taxon>
        <taxon>Actinomycetes</taxon>
        <taxon>Micrococcales</taxon>
        <taxon>Micrococcaceae</taxon>
        <taxon>Kocuria</taxon>
    </lineage>
</organism>
<protein>
    <submittedName>
        <fullName evidence="2">Uncharacterized protein</fullName>
    </submittedName>
</protein>
<dbReference type="RefSeq" id="WP_133411576.1">
    <property type="nucleotide sequence ID" value="NZ_SMZT01000011.1"/>
</dbReference>
<proteinExistence type="predicted"/>
<gene>
    <name evidence="2" type="ORF">E2R59_17065</name>
</gene>
<comment type="caution">
    <text evidence="2">The sequence shown here is derived from an EMBL/GenBank/DDBJ whole genome shotgun (WGS) entry which is preliminary data.</text>
</comment>
<feature type="transmembrane region" description="Helical" evidence="1">
    <location>
        <begin position="7"/>
        <end position="27"/>
    </location>
</feature>
<reference evidence="2 3" key="1">
    <citation type="submission" date="2019-03" db="EMBL/GenBank/DDBJ databases">
        <title>Genome Sequencing and Assembly of Various Microbes Isolated from Partially Reclaimed Soil and Acid Mine Drainage (AMD) Site.</title>
        <authorList>
            <person name="Steinbock B."/>
            <person name="Bechtold R."/>
            <person name="Sevigny J.L."/>
            <person name="Thomas D."/>
            <person name="Cuthill L.R."/>
            <person name="Aveiro Johannsen E.J."/>
            <person name="Thomas K."/>
            <person name="Ghosh A."/>
        </authorList>
    </citation>
    <scope>NUCLEOTIDE SEQUENCE [LARGE SCALE GENOMIC DNA]</scope>
    <source>
        <strain evidence="2 3">S-A3</strain>
    </source>
</reference>
<dbReference type="EMBL" id="SMZT01000011">
    <property type="protein sequence ID" value="TDL38145.1"/>
    <property type="molecule type" value="Genomic_DNA"/>
</dbReference>
<dbReference type="AlphaFoldDB" id="A0A4R5Y4E9"/>
<keyword evidence="1" id="KW-0812">Transmembrane</keyword>
<name>A0A4R5Y4E9_KOCRO</name>
<evidence type="ECO:0000313" key="3">
    <source>
        <dbReference type="Proteomes" id="UP000295163"/>
    </source>
</evidence>